<keyword evidence="3" id="KW-0067">ATP-binding</keyword>
<evidence type="ECO:0000259" key="5">
    <source>
        <dbReference type="PROSITE" id="PS51194"/>
    </source>
</evidence>
<dbReference type="Proteomes" id="UP001145021">
    <property type="component" value="Unassembled WGS sequence"/>
</dbReference>
<dbReference type="PANTHER" id="PTHR45626:SF51">
    <property type="entry name" value="SNF2-RELATED DOMAIN-CONTAINING PROTEIN"/>
    <property type="match status" value="1"/>
</dbReference>
<dbReference type="Gene3D" id="3.40.50.300">
    <property type="entry name" value="P-loop containing nucleotide triphosphate hydrolases"/>
    <property type="match status" value="1"/>
</dbReference>
<dbReference type="Pfam" id="PF00271">
    <property type="entry name" value="Helicase_C"/>
    <property type="match status" value="1"/>
</dbReference>
<dbReference type="InterPro" id="IPR049730">
    <property type="entry name" value="SNF2/RAD54-like_C"/>
</dbReference>
<feature type="domain" description="Helicase C-terminal" evidence="5">
    <location>
        <begin position="789"/>
        <end position="948"/>
    </location>
</feature>
<dbReference type="EMBL" id="JANBOH010000087">
    <property type="protein sequence ID" value="KAJ1645832.1"/>
    <property type="molecule type" value="Genomic_DNA"/>
</dbReference>
<keyword evidence="1" id="KW-0547">Nucleotide-binding</keyword>
<evidence type="ECO:0000256" key="4">
    <source>
        <dbReference type="SAM" id="MobiDB-lite"/>
    </source>
</evidence>
<keyword evidence="7" id="KW-1185">Reference proteome</keyword>
<dbReference type="GO" id="GO:0005524">
    <property type="term" value="F:ATP binding"/>
    <property type="evidence" value="ECO:0007669"/>
    <property type="project" value="UniProtKB-KW"/>
</dbReference>
<feature type="compositionally biased region" description="Low complexity" evidence="4">
    <location>
        <begin position="465"/>
        <end position="485"/>
    </location>
</feature>
<dbReference type="SUPFAM" id="SSF52540">
    <property type="entry name" value="P-loop containing nucleoside triphosphate hydrolases"/>
    <property type="match status" value="2"/>
</dbReference>
<dbReference type="InterPro" id="IPR000330">
    <property type="entry name" value="SNF2_N"/>
</dbReference>
<dbReference type="InterPro" id="IPR050628">
    <property type="entry name" value="SNF2_RAD54_helicase_TF"/>
</dbReference>
<protein>
    <recommendedName>
        <fullName evidence="5">Helicase C-terminal domain-containing protein</fullName>
    </recommendedName>
</protein>
<evidence type="ECO:0000256" key="1">
    <source>
        <dbReference type="ARBA" id="ARBA00022741"/>
    </source>
</evidence>
<dbReference type="InterPro" id="IPR027417">
    <property type="entry name" value="P-loop_NTPase"/>
</dbReference>
<dbReference type="Gene3D" id="3.40.50.10810">
    <property type="entry name" value="Tandem AAA-ATPase domain"/>
    <property type="match status" value="1"/>
</dbReference>
<evidence type="ECO:0000256" key="3">
    <source>
        <dbReference type="ARBA" id="ARBA00022840"/>
    </source>
</evidence>
<evidence type="ECO:0000313" key="7">
    <source>
        <dbReference type="Proteomes" id="UP001145021"/>
    </source>
</evidence>
<feature type="region of interest" description="Disordered" evidence="4">
    <location>
        <begin position="444"/>
        <end position="496"/>
    </location>
</feature>
<dbReference type="PANTHER" id="PTHR45626">
    <property type="entry name" value="TRANSCRIPTION TERMINATION FACTOR 2-RELATED"/>
    <property type="match status" value="1"/>
</dbReference>
<comment type="caution">
    <text evidence="6">The sequence shown here is derived from an EMBL/GenBank/DDBJ whole genome shotgun (WGS) entry which is preliminary data.</text>
</comment>
<dbReference type="InterPro" id="IPR001650">
    <property type="entry name" value="Helicase_C-like"/>
</dbReference>
<gene>
    <name evidence="6" type="ORF">LPJ64_002627</name>
</gene>
<proteinExistence type="predicted"/>
<dbReference type="GO" id="GO:0005634">
    <property type="term" value="C:nucleus"/>
    <property type="evidence" value="ECO:0007669"/>
    <property type="project" value="TreeGrafter"/>
</dbReference>
<accession>A0A9W8CIX7</accession>
<dbReference type="GO" id="GO:0008094">
    <property type="term" value="F:ATP-dependent activity, acting on DNA"/>
    <property type="evidence" value="ECO:0007669"/>
    <property type="project" value="TreeGrafter"/>
</dbReference>
<reference evidence="6" key="1">
    <citation type="submission" date="2022-07" db="EMBL/GenBank/DDBJ databases">
        <title>Phylogenomic reconstructions and comparative analyses of Kickxellomycotina fungi.</title>
        <authorList>
            <person name="Reynolds N.K."/>
            <person name="Stajich J.E."/>
            <person name="Barry K."/>
            <person name="Grigoriev I.V."/>
            <person name="Crous P."/>
            <person name="Smith M.E."/>
        </authorList>
    </citation>
    <scope>NUCLEOTIDE SEQUENCE</scope>
    <source>
        <strain evidence="6">NBRC 105413</strain>
    </source>
</reference>
<evidence type="ECO:0000313" key="6">
    <source>
        <dbReference type="EMBL" id="KAJ1645832.1"/>
    </source>
</evidence>
<dbReference type="SMART" id="SM00490">
    <property type="entry name" value="HELICc"/>
    <property type="match status" value="1"/>
</dbReference>
<dbReference type="InterPro" id="IPR038718">
    <property type="entry name" value="SNF2-like_sf"/>
</dbReference>
<dbReference type="Pfam" id="PF00176">
    <property type="entry name" value="SNF2-rel_dom"/>
    <property type="match status" value="2"/>
</dbReference>
<dbReference type="PROSITE" id="PS51194">
    <property type="entry name" value="HELICASE_CTER"/>
    <property type="match status" value="1"/>
</dbReference>
<dbReference type="CDD" id="cd18793">
    <property type="entry name" value="SF2_C_SNF"/>
    <property type="match status" value="1"/>
</dbReference>
<keyword evidence="2" id="KW-0378">Hydrolase</keyword>
<organism evidence="6 7">
    <name type="scientific">Coemansia asiatica</name>
    <dbReference type="NCBI Taxonomy" id="1052880"/>
    <lineage>
        <taxon>Eukaryota</taxon>
        <taxon>Fungi</taxon>
        <taxon>Fungi incertae sedis</taxon>
        <taxon>Zoopagomycota</taxon>
        <taxon>Kickxellomycotina</taxon>
        <taxon>Kickxellomycetes</taxon>
        <taxon>Kickxellales</taxon>
        <taxon>Kickxellaceae</taxon>
        <taxon>Coemansia</taxon>
    </lineage>
</organism>
<evidence type="ECO:0000256" key="2">
    <source>
        <dbReference type="ARBA" id="ARBA00022801"/>
    </source>
</evidence>
<dbReference type="GO" id="GO:0016787">
    <property type="term" value="F:hydrolase activity"/>
    <property type="evidence" value="ECO:0007669"/>
    <property type="project" value="UniProtKB-KW"/>
</dbReference>
<dbReference type="AlphaFoldDB" id="A0A9W8CIX7"/>
<name>A0A9W8CIX7_9FUNG</name>
<dbReference type="GO" id="GO:0006281">
    <property type="term" value="P:DNA repair"/>
    <property type="evidence" value="ECO:0007669"/>
    <property type="project" value="TreeGrafter"/>
</dbReference>
<sequence>MESHGDADQHDGYCNSNSNSSRHPSLLDIFQFLESPNPSPFVDICSTSQYADIFQACTSASKYDGMRTSLYQYQKNSLFKMLRRELLPDFFLDPLLNALFEDKSVEKKRFTHPLQPYFQFKHGFDRATNRWILESQINPGKRIRACDASWYSDSPGGIICEDMGTGKTCECLALILLTKRQMARPPVEGDLLPCVGTVASTLKTDYCSRDKGLPRLKDLAIIKALLSCAESLRIMFDEGMVPEEIWPHMEPYPPYYWVNPITESRTRRGTASDTATSVAFKVYMSSSTIVVVPDNLIDQWVREKYKHIEDVHGLEMLKIDSSTNTIPEPRALIKHDLVLISVSRLSKEYIPIDSNLGEMWFMCRCYSRGLQVCACGQRSQNATSRSPLLRVHWKRLIVDEGHIMSSRNTTRSMMAAYLIAERRWICTGTPTQNLVHATSALAAEAGDSPPLSPHDNNPDDGRSLSASGWSDRASASRADSPVRSSQQRRSRSAVQRDGTSDFYQLGTLVSKFLRIDPFAHSASAWHSLIVQPYKRDDPGARDRLRALLQNIMVRNRPETISTEVSLPPLYEKSVELQPTAQQALTYNTVVAFFHINAILTERAGRDYFFHPENKRHLRQIVQNLFGACFWFSISLKHITEGISNGQIALELWEIGKKPYAAEDVELLRQSISILKQASENSEWRYIAQSESIGYRVAGLPARISKDILNTHSVSSFKNTSAASENNSSCSSATTSQQLITAAQLLQLVNGSRLMLTVFDETLPPRPINIDPQEFDHLQKSAATHCSSNKIAYILNQIQRFQPTEKCIVFVNNRSEITLLHDALRIARIPHLVYASQGMSQSQRRNNIMTFSSSTMYNTIVMDIQLAAYGIDLSAASRVWFVSPTWQAARERQAIKRAHRLGQSKPVFVETLLTKGTVEEALWRRRQELSESEQDAVVAKDVEEDGKMRGILSNSSFVAFKPDQAADAGVFSPAIRLWPSNLRYPSSLREMYFFWSPNSPENASSSVPFFKTRKLVLRFSDHTSLNFAESSVK</sequence>